<evidence type="ECO:0000256" key="13">
    <source>
        <dbReference type="ARBA" id="ARBA00022990"/>
    </source>
</evidence>
<dbReference type="InterPro" id="IPR014876">
    <property type="entry name" value="DEK_C"/>
</dbReference>
<evidence type="ECO:0000256" key="8">
    <source>
        <dbReference type="ARBA" id="ARBA00022553"/>
    </source>
</evidence>
<evidence type="ECO:0000256" key="18">
    <source>
        <dbReference type="ARBA" id="ARBA00056712"/>
    </source>
</evidence>
<dbReference type="PANTHER" id="PTHR45864">
    <property type="entry name" value="SLINGSHOT PROTEIN PHOSPHATASE HOMOLOG"/>
    <property type="match status" value="1"/>
</dbReference>
<comment type="similarity">
    <text evidence="5">Belongs to the protein-tyrosine phosphatase family.</text>
</comment>
<proteinExistence type="inferred from homology"/>
<evidence type="ECO:0000256" key="22">
    <source>
        <dbReference type="SAM" id="Phobius"/>
    </source>
</evidence>
<dbReference type="GO" id="GO:0022857">
    <property type="term" value="F:transmembrane transporter activity"/>
    <property type="evidence" value="ECO:0007669"/>
    <property type="project" value="InterPro"/>
</dbReference>
<sequence>MDLWSRKDNVTYKRRTNHEGRSVVNLVGHSDEDQGTDNEIFTIASAGVDSEGRQSATVSGLDQHEETFTVDEALEAIGFGKFQWKMSVVTGLSWVADAMEMMILSILAPQLHCEWKLPGYQVALITSVVFAGMGVGSPLWGNVSDTYGRKTGLTMCICWTLTYGVLSSFAPVYGWLLFLRGLVGFGIGGVPQSVTLYSEFLPVKSRGTYIMLIAAFWAIGSVFEVLLALLIMPTLGWRWLLFFSSLPMAVFLCFCYWLPESPRFHFLTGKTGKAMETLARIAKDNGKPMPKGKLVGNQQNERGRIKDLFTPQYRKTTLLLWFIWFANAFSYYGIVLLTTELFQAGQLCTAIQGAKIEPSCSLECKYLTSSDYKDLLWTTLAEFPGILLILLAIDRIGRKKSLALSFFMFSLCMLPLFACIGRLSVTICIFIARAFISGGFQVAFVYTPEVYPTETRALAMGISSAVSRVGALITPFVAQVMLRQSVSATLSFYLIFCLLGGVASLLLPIETLGRGLQESCLDQEDSGNRRGRTEQDRTGAPPGLWTLLDESLTRHFLPGDRDNLGGASSHILLPSRLLSSAALQGGSPPTMALVTLQRSPTPSAASSASTTNSSAGEDFGSDDERKNNQRMHLVVKPPHKAMLTVLPHFVERAALTRREICRIPHTGTTAEQVLKSEHMWIVAVWCLNQRSLSESFFMVKGAALFLQQGGSAQGPETPTHHTHAGDLPQHLQVMFKILRSEDRIKLAVRLESGWSDRVRYMVVIYTNGHQDTEENILLGMDFTDKDSKNCSIGMVLPLWSDANIHLDGDGGFSVNTAGRSHVFKPVSVQAMWSALQILHKACEVSRRFNYFQGGIALTWMAFYESCITSEQSCINEWNAMTDLETTRPDSPTMFVDRPTERERTECLIRAKLRNIMTYQDLENITSKEIRNELEQHMSCNLKEYKEFIDNEMLLILGQMDKPTLIFDHVYLGSEWNASNLEELHECGVGYILNVTREIDNFFPGMFSYHNVRVYDEDATDLLAHWNDTYHFMVKAKKNKSKCLVHCKMGVSRSASTVIAYAMKEFGWPLEKAYNFVKQKRSIAQPNASFMRQLAEYEGILDASKQRHNKLWRPESDEGSDDLQASGGGEGTPVLRGEEAWGGCGASPCRGGTGLEMEPLDSLNYNYYFRRLSDSALDSEPSTPVRGPPLLGMERVFIEIEDVERDALLEDEGFPMAHLALPGGGTAAQTCGRLDPLEDMRHRLEISSDGKRPGDDDSTEEGRLGLANLNTNNSNRLAAKRSCPAAFDDSASAGNPLKVKPSYQSCKDCLRLPQGRRCDRPAGGRSHRLNPSRHCTVPTICIDPPGTHFGSSSILHSLQAIAPKTVQPCSHLYRCVTCTPSMPLTHRQKLVSPMSVETEDMDQPQGGGLGVEMSRVGAGAIGAAEGLELQPGGAVELQQQALAQLHRPGLGIEFGLELIRQRAEQLDQMPSLAMEAQLPVGPLP</sequence>
<dbReference type="GO" id="GO:0030496">
    <property type="term" value="C:midbody"/>
    <property type="evidence" value="ECO:0007669"/>
    <property type="project" value="UniProtKB-SubCell"/>
</dbReference>
<dbReference type="InterPro" id="IPR020422">
    <property type="entry name" value="TYR_PHOSPHATASE_DUAL_dom"/>
</dbReference>
<feature type="region of interest" description="Disordered" evidence="21">
    <location>
        <begin position="597"/>
        <end position="626"/>
    </location>
</feature>
<feature type="compositionally biased region" description="Low complexity" evidence="21">
    <location>
        <begin position="599"/>
        <end position="615"/>
    </location>
</feature>
<feature type="transmembrane region" description="Helical" evidence="22">
    <location>
        <begin position="120"/>
        <end position="140"/>
    </location>
</feature>
<evidence type="ECO:0000256" key="7">
    <source>
        <dbReference type="ARBA" id="ARBA00022490"/>
    </source>
</evidence>
<feature type="transmembrane region" description="Helical" evidence="22">
    <location>
        <begin position="88"/>
        <end position="108"/>
    </location>
</feature>
<evidence type="ECO:0000256" key="19">
    <source>
        <dbReference type="ARBA" id="ARBA00067363"/>
    </source>
</evidence>
<feature type="compositionally biased region" description="Basic and acidic residues" evidence="21">
    <location>
        <begin position="1243"/>
        <end position="1262"/>
    </location>
</feature>
<dbReference type="Gene3D" id="1.20.1250.20">
    <property type="entry name" value="MFS general substrate transporter like domains"/>
    <property type="match status" value="1"/>
</dbReference>
<dbReference type="GO" id="GO:0030837">
    <property type="term" value="P:negative regulation of actin filament polymerization"/>
    <property type="evidence" value="ECO:0007669"/>
    <property type="project" value="InterPro"/>
</dbReference>
<gene>
    <name evidence="27" type="ORF">JOQ06_008665</name>
</gene>
<evidence type="ECO:0000256" key="11">
    <source>
        <dbReference type="ARBA" id="ARBA00022912"/>
    </source>
</evidence>
<dbReference type="EC" id="3.1.3.16" evidence="6"/>
<feature type="transmembrane region" description="Helical" evidence="22">
    <location>
        <begin position="209"/>
        <end position="231"/>
    </location>
</feature>
<keyword evidence="28" id="KW-1185">Reference proteome</keyword>
<dbReference type="Gene3D" id="3.90.190.10">
    <property type="entry name" value="Protein tyrosine phosphatase superfamily"/>
    <property type="match status" value="1"/>
</dbReference>
<comment type="catalytic activity">
    <reaction evidence="17">
        <text>O-phospho-L-threonyl-[protein] + H2O = L-threonyl-[protein] + phosphate</text>
        <dbReference type="Rhea" id="RHEA:47004"/>
        <dbReference type="Rhea" id="RHEA-COMP:11060"/>
        <dbReference type="Rhea" id="RHEA-COMP:11605"/>
        <dbReference type="ChEBI" id="CHEBI:15377"/>
        <dbReference type="ChEBI" id="CHEBI:30013"/>
        <dbReference type="ChEBI" id="CHEBI:43474"/>
        <dbReference type="ChEBI" id="CHEBI:61977"/>
        <dbReference type="EC" id="3.1.3.16"/>
    </reaction>
</comment>
<name>A0AAD6AKT8_9TELE</name>
<evidence type="ECO:0000256" key="12">
    <source>
        <dbReference type="ARBA" id="ARBA00022989"/>
    </source>
</evidence>
<evidence type="ECO:0000256" key="14">
    <source>
        <dbReference type="ARBA" id="ARBA00023136"/>
    </source>
</evidence>
<keyword evidence="11" id="KW-0904">Protein phosphatase</keyword>
<comment type="caution">
    <text evidence="27">The sequence shown here is derived from an EMBL/GenBank/DDBJ whole genome shotgun (WGS) entry which is preliminary data.</text>
</comment>
<evidence type="ECO:0000313" key="27">
    <source>
        <dbReference type="EMBL" id="KAJ4926492.1"/>
    </source>
</evidence>
<dbReference type="Pfam" id="PF00083">
    <property type="entry name" value="Sugar_tr"/>
    <property type="match status" value="1"/>
</dbReference>
<feature type="domain" description="Major facilitator superfamily (MFS) profile" evidence="25">
    <location>
        <begin position="86"/>
        <end position="512"/>
    </location>
</feature>
<keyword evidence="7" id="KW-0963">Cytoplasm</keyword>
<dbReference type="Pfam" id="PF00782">
    <property type="entry name" value="DSPc"/>
    <property type="match status" value="1"/>
</dbReference>
<dbReference type="CDD" id="cd17441">
    <property type="entry name" value="MFS_SVOP"/>
    <property type="match status" value="1"/>
</dbReference>
<feature type="transmembrane region" description="Helical" evidence="22">
    <location>
        <begin position="152"/>
        <end position="171"/>
    </location>
</feature>
<dbReference type="InterPro" id="IPR029021">
    <property type="entry name" value="Prot-tyrosine_phosphatase-like"/>
</dbReference>
<keyword evidence="13" id="KW-0007">Acetylation</keyword>
<accession>A0AAD6AKT8</accession>
<feature type="transmembrane region" description="Helical" evidence="22">
    <location>
        <begin position="490"/>
        <end position="509"/>
    </location>
</feature>
<dbReference type="InterPro" id="IPR047969">
    <property type="entry name" value="SVOP-like_MFS_dom"/>
</dbReference>
<dbReference type="EMBL" id="JAPTMU010000020">
    <property type="protein sequence ID" value="KAJ4926492.1"/>
    <property type="molecule type" value="Genomic_DNA"/>
</dbReference>
<evidence type="ECO:0000259" key="26">
    <source>
        <dbReference type="PROSITE" id="PS51998"/>
    </source>
</evidence>
<feature type="region of interest" description="Disordered" evidence="21">
    <location>
        <begin position="1109"/>
        <end position="1138"/>
    </location>
</feature>
<dbReference type="PROSITE" id="PS00383">
    <property type="entry name" value="TYR_PHOSPHATASE_1"/>
    <property type="match status" value="1"/>
</dbReference>
<dbReference type="InterPro" id="IPR000340">
    <property type="entry name" value="Dual-sp_phosphatase_cat-dom"/>
</dbReference>
<dbReference type="Proteomes" id="UP001219934">
    <property type="component" value="Unassembled WGS sequence"/>
</dbReference>
<dbReference type="InterPro" id="IPR000387">
    <property type="entry name" value="Tyr_Pase_dom"/>
</dbReference>
<evidence type="ECO:0000256" key="20">
    <source>
        <dbReference type="ARBA" id="ARBA00076772"/>
    </source>
</evidence>
<dbReference type="InterPro" id="IPR005829">
    <property type="entry name" value="Sugar_transporter_CS"/>
</dbReference>
<dbReference type="FunFam" id="3.90.190.10:FF:000004">
    <property type="entry name" value="Protein phosphatase Slingshot homolog 2"/>
    <property type="match status" value="1"/>
</dbReference>
<dbReference type="GO" id="GO:0005856">
    <property type="term" value="C:cytoskeleton"/>
    <property type="evidence" value="ECO:0007669"/>
    <property type="project" value="UniProtKB-SubCell"/>
</dbReference>
<dbReference type="SUPFAM" id="SSF103473">
    <property type="entry name" value="MFS general substrate transporter"/>
    <property type="match status" value="1"/>
</dbReference>
<dbReference type="InterPro" id="IPR043588">
    <property type="entry name" value="SSH-N"/>
</dbReference>
<reference evidence="27" key="1">
    <citation type="submission" date="2022-11" db="EMBL/GenBank/DDBJ databases">
        <title>Chromosome-level genome of Pogonophryne albipinna.</title>
        <authorList>
            <person name="Jo E."/>
        </authorList>
    </citation>
    <scope>NUCLEOTIDE SEQUENCE</scope>
    <source>
        <strain evidence="27">SGF0006</strain>
        <tissue evidence="27">Muscle</tissue>
    </source>
</reference>
<dbReference type="InterPro" id="IPR036259">
    <property type="entry name" value="MFS_trans_sf"/>
</dbReference>
<dbReference type="PROSITE" id="PS51998">
    <property type="entry name" value="DEK_C"/>
    <property type="match status" value="1"/>
</dbReference>
<organism evidence="27 28">
    <name type="scientific">Pogonophryne albipinna</name>
    <dbReference type="NCBI Taxonomy" id="1090488"/>
    <lineage>
        <taxon>Eukaryota</taxon>
        <taxon>Metazoa</taxon>
        <taxon>Chordata</taxon>
        <taxon>Craniata</taxon>
        <taxon>Vertebrata</taxon>
        <taxon>Euteleostomi</taxon>
        <taxon>Actinopterygii</taxon>
        <taxon>Neopterygii</taxon>
        <taxon>Teleostei</taxon>
        <taxon>Neoteleostei</taxon>
        <taxon>Acanthomorphata</taxon>
        <taxon>Eupercaria</taxon>
        <taxon>Perciformes</taxon>
        <taxon>Notothenioidei</taxon>
        <taxon>Pogonophryne</taxon>
    </lineage>
</organism>
<evidence type="ECO:0000313" key="28">
    <source>
        <dbReference type="Proteomes" id="UP001219934"/>
    </source>
</evidence>
<feature type="transmembrane region" description="Helical" evidence="22">
    <location>
        <begin position="318"/>
        <end position="337"/>
    </location>
</feature>
<evidence type="ECO:0000256" key="15">
    <source>
        <dbReference type="ARBA" id="ARBA00023203"/>
    </source>
</evidence>
<dbReference type="InterPro" id="IPR020846">
    <property type="entry name" value="MFS_dom"/>
</dbReference>
<keyword evidence="8" id="KW-0597">Phosphoprotein</keyword>
<dbReference type="Pfam" id="PF08766">
    <property type="entry name" value="DEK_C"/>
    <property type="match status" value="1"/>
</dbReference>
<dbReference type="PROSITE" id="PS50054">
    <property type="entry name" value="TYR_PHOSPHATASE_DUAL"/>
    <property type="match status" value="1"/>
</dbReference>
<dbReference type="CDD" id="cd11652">
    <property type="entry name" value="SSH-N"/>
    <property type="match status" value="1"/>
</dbReference>
<evidence type="ECO:0000256" key="17">
    <source>
        <dbReference type="ARBA" id="ARBA00048336"/>
    </source>
</evidence>
<dbReference type="PROSITE" id="PS50056">
    <property type="entry name" value="TYR_PHOSPHATASE_2"/>
    <property type="match status" value="1"/>
</dbReference>
<feature type="transmembrane region" description="Helical" evidence="22">
    <location>
        <begin position="456"/>
        <end position="478"/>
    </location>
</feature>
<comment type="subcellular location">
    <subcellularLocation>
        <location evidence="4">Cleavage furrow</location>
    </subcellularLocation>
    <subcellularLocation>
        <location evidence="3">Cytoplasm</location>
        <location evidence="3">Cytoskeleton</location>
    </subcellularLocation>
    <subcellularLocation>
        <location evidence="1">Membrane</location>
        <topology evidence="1">Multi-pass membrane protein</topology>
    </subcellularLocation>
    <subcellularLocation>
        <location evidence="2">Midbody</location>
    </subcellularLocation>
</comment>
<keyword evidence="15" id="KW-0009">Actin-binding</keyword>
<dbReference type="InterPro" id="IPR016130">
    <property type="entry name" value="Tyr_Pase_AS"/>
</dbReference>
<dbReference type="PANTHER" id="PTHR45864:SF7">
    <property type="entry name" value="PROTEIN-SERINE_THREONINE PHOSPHATASE"/>
    <property type="match status" value="1"/>
</dbReference>
<dbReference type="GO" id="GO:0004722">
    <property type="term" value="F:protein serine/threonine phosphatase activity"/>
    <property type="evidence" value="ECO:0007669"/>
    <property type="project" value="UniProtKB-EC"/>
</dbReference>
<feature type="compositionally biased region" description="Basic and acidic residues" evidence="21">
    <location>
        <begin position="526"/>
        <end position="537"/>
    </location>
</feature>
<protein>
    <recommendedName>
        <fullName evidence="19">Protein phosphatase Slingshot homolog 1</fullName>
        <ecNumber evidence="6">3.1.3.16</ecNumber>
    </recommendedName>
    <alternativeName>
        <fullName evidence="20">SSH-like protein 1</fullName>
    </alternativeName>
</protein>
<feature type="transmembrane region" description="Helical" evidence="22">
    <location>
        <begin position="177"/>
        <end position="197"/>
    </location>
</feature>
<feature type="transmembrane region" description="Helical" evidence="22">
    <location>
        <begin position="375"/>
        <end position="393"/>
    </location>
</feature>
<evidence type="ECO:0000256" key="9">
    <source>
        <dbReference type="ARBA" id="ARBA00022692"/>
    </source>
</evidence>
<dbReference type="GO" id="GO:0032154">
    <property type="term" value="C:cleavage furrow"/>
    <property type="evidence" value="ECO:0007669"/>
    <property type="project" value="UniProtKB-SubCell"/>
</dbReference>
<evidence type="ECO:0000256" key="3">
    <source>
        <dbReference type="ARBA" id="ARBA00004245"/>
    </source>
</evidence>
<keyword evidence="14 22" id="KW-0472">Membrane</keyword>
<dbReference type="SUPFAM" id="SSF52799">
    <property type="entry name" value="(Phosphotyrosine protein) phosphatases II"/>
    <property type="match status" value="1"/>
</dbReference>
<evidence type="ECO:0000256" key="2">
    <source>
        <dbReference type="ARBA" id="ARBA00004214"/>
    </source>
</evidence>
<dbReference type="SMART" id="SM00195">
    <property type="entry name" value="DSPc"/>
    <property type="match status" value="1"/>
</dbReference>
<evidence type="ECO:0000256" key="16">
    <source>
        <dbReference type="ARBA" id="ARBA00023212"/>
    </source>
</evidence>
<feature type="transmembrane region" description="Helical" evidence="22">
    <location>
        <begin position="237"/>
        <end position="258"/>
    </location>
</feature>
<keyword evidence="10" id="KW-0378">Hydrolase</keyword>
<feature type="domain" description="Tyrosine specific protein phosphatases" evidence="24">
    <location>
        <begin position="1027"/>
        <end position="1080"/>
    </location>
</feature>
<evidence type="ECO:0000256" key="1">
    <source>
        <dbReference type="ARBA" id="ARBA00004141"/>
    </source>
</evidence>
<evidence type="ECO:0000259" key="24">
    <source>
        <dbReference type="PROSITE" id="PS50056"/>
    </source>
</evidence>
<evidence type="ECO:0000256" key="6">
    <source>
        <dbReference type="ARBA" id="ARBA00013081"/>
    </source>
</evidence>
<feature type="transmembrane region" description="Helical" evidence="22">
    <location>
        <begin position="405"/>
        <end position="436"/>
    </location>
</feature>
<evidence type="ECO:0000256" key="4">
    <source>
        <dbReference type="ARBA" id="ARBA00004626"/>
    </source>
</evidence>
<feature type="region of interest" description="Disordered" evidence="21">
    <location>
        <begin position="1243"/>
        <end position="1268"/>
    </location>
</feature>
<comment type="function">
    <text evidence="18">Protein phosphatase which regulates actin filament dynamics. Dephosphorylates and activates the actin binding/depolymerizing factor cofilin, which subsequently binds to actin filaments and stimulates their disassembly. Inhibitory phosphorylation of cofilin is mediated by LIMK1, which may also be dephosphorylated and inactivated by this protein.</text>
</comment>
<evidence type="ECO:0000256" key="5">
    <source>
        <dbReference type="ARBA" id="ARBA00009580"/>
    </source>
</evidence>
<evidence type="ECO:0000256" key="10">
    <source>
        <dbReference type="ARBA" id="ARBA00022801"/>
    </source>
</evidence>
<feature type="domain" description="DEK-C" evidence="26">
    <location>
        <begin position="902"/>
        <end position="957"/>
    </location>
</feature>
<dbReference type="Pfam" id="PF23040">
    <property type="entry name" value="PH_SSH1-like_1st"/>
    <property type="match status" value="1"/>
</dbReference>
<dbReference type="InterPro" id="IPR005828">
    <property type="entry name" value="MFS_sugar_transport-like"/>
</dbReference>
<evidence type="ECO:0000256" key="21">
    <source>
        <dbReference type="SAM" id="MobiDB-lite"/>
    </source>
</evidence>
<feature type="region of interest" description="Disordered" evidence="21">
    <location>
        <begin position="521"/>
        <end position="544"/>
    </location>
</feature>
<evidence type="ECO:0000259" key="25">
    <source>
        <dbReference type="PROSITE" id="PS50850"/>
    </source>
</evidence>
<keyword evidence="16" id="KW-0206">Cytoskeleton</keyword>
<dbReference type="SUPFAM" id="SSF109715">
    <property type="entry name" value="DEK C-terminal domain"/>
    <property type="match status" value="1"/>
</dbReference>
<dbReference type="PROSITE" id="PS00216">
    <property type="entry name" value="SUGAR_TRANSPORT_1"/>
    <property type="match status" value="1"/>
</dbReference>
<dbReference type="GO" id="GO:0003779">
    <property type="term" value="F:actin binding"/>
    <property type="evidence" value="ECO:0007669"/>
    <property type="project" value="UniProtKB-KW"/>
</dbReference>
<dbReference type="Gene3D" id="1.10.10.60">
    <property type="entry name" value="Homeodomain-like"/>
    <property type="match status" value="1"/>
</dbReference>
<dbReference type="PROSITE" id="PS50850">
    <property type="entry name" value="MFS"/>
    <property type="match status" value="1"/>
</dbReference>
<evidence type="ECO:0000259" key="23">
    <source>
        <dbReference type="PROSITE" id="PS50054"/>
    </source>
</evidence>
<dbReference type="InterPro" id="IPR043587">
    <property type="entry name" value="Phosphatase_SSH-like"/>
</dbReference>
<keyword evidence="9 22" id="KW-0812">Transmembrane</keyword>
<dbReference type="FunFam" id="1.10.10.60:FF:000423">
    <property type="entry name" value="Slingshot protein phosphatase 1a"/>
    <property type="match status" value="1"/>
</dbReference>
<feature type="domain" description="Tyrosine-protein phosphatase" evidence="23">
    <location>
        <begin position="961"/>
        <end position="1102"/>
    </location>
</feature>
<keyword evidence="12 22" id="KW-1133">Transmembrane helix</keyword>